<gene>
    <name evidence="2" type="ORF">FOL47_000481</name>
</gene>
<protein>
    <submittedName>
        <fullName evidence="2">Uncharacterized protein</fullName>
    </submittedName>
</protein>
<dbReference type="EMBL" id="JAAPAO010000108">
    <property type="protein sequence ID" value="KAF4672482.1"/>
    <property type="molecule type" value="Genomic_DNA"/>
</dbReference>
<evidence type="ECO:0000313" key="3">
    <source>
        <dbReference type="Proteomes" id="UP000591131"/>
    </source>
</evidence>
<keyword evidence="3" id="KW-1185">Reference proteome</keyword>
<name>A0A7J6MLN1_PERCH</name>
<proteinExistence type="predicted"/>
<dbReference type="AlphaFoldDB" id="A0A7J6MLN1"/>
<dbReference type="OrthoDB" id="10341688at2759"/>
<dbReference type="Proteomes" id="UP000591131">
    <property type="component" value="Unassembled WGS sequence"/>
</dbReference>
<accession>A0A7J6MLN1</accession>
<organism evidence="2 3">
    <name type="scientific">Perkinsus chesapeaki</name>
    <name type="common">Clam parasite</name>
    <name type="synonym">Perkinsus andrewsi</name>
    <dbReference type="NCBI Taxonomy" id="330153"/>
    <lineage>
        <taxon>Eukaryota</taxon>
        <taxon>Sar</taxon>
        <taxon>Alveolata</taxon>
        <taxon>Perkinsozoa</taxon>
        <taxon>Perkinsea</taxon>
        <taxon>Perkinsida</taxon>
        <taxon>Perkinsidae</taxon>
        <taxon>Perkinsus</taxon>
    </lineage>
</organism>
<comment type="caution">
    <text evidence="2">The sequence shown here is derived from an EMBL/GenBank/DDBJ whole genome shotgun (WGS) entry which is preliminary data.</text>
</comment>
<dbReference type="PROSITE" id="PS51257">
    <property type="entry name" value="PROKAR_LIPOPROTEIN"/>
    <property type="match status" value="1"/>
</dbReference>
<reference evidence="2 3" key="1">
    <citation type="submission" date="2020-04" db="EMBL/GenBank/DDBJ databases">
        <title>Perkinsus chesapeaki whole genome sequence.</title>
        <authorList>
            <person name="Bogema D.R."/>
        </authorList>
    </citation>
    <scope>NUCLEOTIDE SEQUENCE [LARGE SCALE GENOMIC DNA]</scope>
    <source>
        <strain evidence="2">ATCC PRA-425</strain>
    </source>
</reference>
<evidence type="ECO:0000256" key="1">
    <source>
        <dbReference type="SAM" id="SignalP"/>
    </source>
</evidence>
<keyword evidence="1" id="KW-0732">Signal</keyword>
<evidence type="ECO:0000313" key="2">
    <source>
        <dbReference type="EMBL" id="KAF4672482.1"/>
    </source>
</evidence>
<feature type="chain" id="PRO_5029853495" evidence="1">
    <location>
        <begin position="27"/>
        <end position="192"/>
    </location>
</feature>
<sequence length="192" mass="21852">MTLPRQIAFLASAIMMMVMVLQGCGSKDQTCEFDGKAKKDLSATLVREKDSVVFQLQKLVCSKNRTYTLDDIRKTFQATDWAYASKAATPLMHLLPLHICYIIFVLSTALSTKFRVASKDECLFVSERLPDVAMQLLKDGDHFKVKRMHCSQAKEFSYDQLPELHVSPSGTCLDTLQRYKLTLEEIWVSVCR</sequence>
<feature type="signal peptide" evidence="1">
    <location>
        <begin position="1"/>
        <end position="26"/>
    </location>
</feature>